<dbReference type="AlphaFoldDB" id="A0A4Q1JI91"/>
<sequence>MSAAVFLFQQVTQNSLTISMNKISLIVIVFWGLCNVKTMAQTSAVFHTKQELINMSAVELRLLKNEVFARHGYSFKSADLRDYFNNTSWYAESRNYTNDRLSDQEKEYLERIMSIEKTKNTDYIFKIDSPDIKKFEPKLTKKLIALKNPVFGRAEHESVYSYIKTKATYYEIKRFRITDEIDGVISFVFFPGLELDGNLKLIFFSTFNNQGKEIKSVRLAKYERQSDVYYHEAGFIKGDLIEVRRNYSTVEGEEFSIDRYKINYKGGIIKK</sequence>
<organism evidence="2 3">
    <name type="scientific">Ancylomarina salipaludis</name>
    <dbReference type="NCBI Taxonomy" id="2501299"/>
    <lineage>
        <taxon>Bacteria</taxon>
        <taxon>Pseudomonadati</taxon>
        <taxon>Bacteroidota</taxon>
        <taxon>Bacteroidia</taxon>
        <taxon>Marinilabiliales</taxon>
        <taxon>Marinifilaceae</taxon>
        <taxon>Ancylomarina</taxon>
    </lineage>
</organism>
<gene>
    <name evidence="2" type="ORF">EO244_15285</name>
</gene>
<dbReference type="InterPro" id="IPR025582">
    <property type="entry name" value="YARHG_dom"/>
</dbReference>
<dbReference type="EMBL" id="SAXA01000018">
    <property type="protein sequence ID" value="RXQ88491.1"/>
    <property type="molecule type" value="Genomic_DNA"/>
</dbReference>
<accession>A0A4Q1JI91</accession>
<evidence type="ECO:0000313" key="3">
    <source>
        <dbReference type="Proteomes" id="UP000289703"/>
    </source>
</evidence>
<comment type="caution">
    <text evidence="2">The sequence shown here is derived from an EMBL/GenBank/DDBJ whole genome shotgun (WGS) entry which is preliminary data.</text>
</comment>
<reference evidence="2 3" key="1">
    <citation type="submission" date="2019-01" db="EMBL/GenBank/DDBJ databases">
        <title>Ancylomarina salipaludis sp. nov., isolated from a salt marsh.</title>
        <authorList>
            <person name="Yoon J.-H."/>
        </authorList>
    </citation>
    <scope>NUCLEOTIDE SEQUENCE [LARGE SCALE GENOMIC DNA]</scope>
    <source>
        <strain evidence="2 3">SHSM-M15</strain>
    </source>
</reference>
<dbReference type="InterPro" id="IPR038434">
    <property type="entry name" value="YARHG_sf"/>
</dbReference>
<dbReference type="SMART" id="SM01324">
    <property type="entry name" value="YARHG"/>
    <property type="match status" value="1"/>
</dbReference>
<dbReference type="OrthoDB" id="1121919at2"/>
<proteinExistence type="predicted"/>
<dbReference type="Gene3D" id="1.20.58.1690">
    <property type="match status" value="1"/>
</dbReference>
<protein>
    <submittedName>
        <fullName evidence="2">YARHG domain-containing protein</fullName>
    </submittedName>
</protein>
<dbReference type="Proteomes" id="UP000289703">
    <property type="component" value="Unassembled WGS sequence"/>
</dbReference>
<feature type="domain" description="YARHG" evidence="1">
    <location>
        <begin position="35"/>
        <end position="117"/>
    </location>
</feature>
<keyword evidence="3" id="KW-1185">Reference proteome</keyword>
<evidence type="ECO:0000259" key="1">
    <source>
        <dbReference type="SMART" id="SM01324"/>
    </source>
</evidence>
<name>A0A4Q1JI91_9BACT</name>
<evidence type="ECO:0000313" key="2">
    <source>
        <dbReference type="EMBL" id="RXQ88491.1"/>
    </source>
</evidence>
<dbReference type="Pfam" id="PF13308">
    <property type="entry name" value="YARHG"/>
    <property type="match status" value="1"/>
</dbReference>